<name>A0A8S3VQX6_MYTED</name>
<dbReference type="Proteomes" id="UP000683360">
    <property type="component" value="Unassembled WGS sequence"/>
</dbReference>
<accession>A0A8S3VQX6</accession>
<protein>
    <submittedName>
        <fullName evidence="2">Uncharacterized protein</fullName>
    </submittedName>
</protein>
<comment type="caution">
    <text evidence="2">The sequence shown here is derived from an EMBL/GenBank/DDBJ whole genome shotgun (WGS) entry which is preliminary data.</text>
</comment>
<evidence type="ECO:0000313" key="2">
    <source>
        <dbReference type="EMBL" id="CAG2257842.1"/>
    </source>
</evidence>
<reference evidence="2" key="1">
    <citation type="submission" date="2021-03" db="EMBL/GenBank/DDBJ databases">
        <authorList>
            <person name="Bekaert M."/>
        </authorList>
    </citation>
    <scope>NUCLEOTIDE SEQUENCE</scope>
</reference>
<feature type="region of interest" description="Disordered" evidence="1">
    <location>
        <begin position="1"/>
        <end position="22"/>
    </location>
</feature>
<organism evidence="2 3">
    <name type="scientific">Mytilus edulis</name>
    <name type="common">Blue mussel</name>
    <dbReference type="NCBI Taxonomy" id="6550"/>
    <lineage>
        <taxon>Eukaryota</taxon>
        <taxon>Metazoa</taxon>
        <taxon>Spiralia</taxon>
        <taxon>Lophotrochozoa</taxon>
        <taxon>Mollusca</taxon>
        <taxon>Bivalvia</taxon>
        <taxon>Autobranchia</taxon>
        <taxon>Pteriomorphia</taxon>
        <taxon>Mytilida</taxon>
        <taxon>Mytiloidea</taxon>
        <taxon>Mytilidae</taxon>
        <taxon>Mytilinae</taxon>
        <taxon>Mytilus</taxon>
    </lineage>
</organism>
<keyword evidence="3" id="KW-1185">Reference proteome</keyword>
<gene>
    <name evidence="2" type="ORF">MEDL_69071</name>
</gene>
<dbReference type="AlphaFoldDB" id="A0A8S3VQX6"/>
<dbReference type="OrthoDB" id="6090131at2759"/>
<evidence type="ECO:0000313" key="3">
    <source>
        <dbReference type="Proteomes" id="UP000683360"/>
    </source>
</evidence>
<sequence>MASTDQWKESKYTRTDPSLTPHSISFSEKRAVQRKSLQTIPVNDNLSKLKRLRDSTKSIVLHNKIDALSCVLEDLLYQHNDLESIGPTIYERYTSKRANGIIDFQVGLDIYADFMGAPLYVRKDDLSTRFKDDLLDPVHGVRCIVYNPPNYDKKYIILDSDGVDILGILQRITDDFEDAENIRVRVRENIDYGYINTALLTLDTEHDRTKRTAGYDQKKYGYCVKRLTEKLIKENRIKARRLGAGARPMLDSDDEEFIANAIESKSSAHGRRHDTVLYLNHRVTGSFVPKTPKTEDHSTELTHHQRAHVKLNREDMFSTNSLFRYSSLTSHLMIKRISDQAQMVSQLFFIALVSQGRFRRGLGRITHFARLLERVLANFPNTGPDELIDKLKEALQLIEKLNQDLKGENMRICNRNLKTLRDQCEEIIRSIDSMNIYPVKPVISEYTDGGPGVGVNNTAVKFRFAEMSRIQNSVRRVRIHRASGDSAQNEAERTNSAIGDALVDGATICWEYFKPLHGLSQEDQDAMTPSDLDKHKAAMMEKNAWAVAEVVSLRIDDAKGPAGFIQAYVTEHPEDQFFWNGNYLKRYHESSKSAKATVPGHGYFKKIYEFIDQHCEVGELYIEYRKYRCEQSHGTKCEYCLRSPVNDLYGPNLVKPVPRPYPDYERLPDLHYLVHSNTPVQIDNVEREPDDFQPRANIKKLFALGELSTSNHASVSQFSKKQTDNVVLLDKYIQHHNLGNFTVKPEKVKAVKQSIAMHLIADNNQVNEIQSDEDDVIIELFDPDTETETDSSSSSSESEREIENLQISTRSRRVRLPKRYDDYVT</sequence>
<feature type="compositionally biased region" description="Basic and acidic residues" evidence="1">
    <location>
        <begin position="1"/>
        <end position="14"/>
    </location>
</feature>
<evidence type="ECO:0000256" key="1">
    <source>
        <dbReference type="SAM" id="MobiDB-lite"/>
    </source>
</evidence>
<dbReference type="EMBL" id="CAJPWZ010003332">
    <property type="protein sequence ID" value="CAG2257842.1"/>
    <property type="molecule type" value="Genomic_DNA"/>
</dbReference>
<proteinExistence type="predicted"/>
<feature type="region of interest" description="Disordered" evidence="1">
    <location>
        <begin position="782"/>
        <end position="809"/>
    </location>
</feature>